<organism evidence="2 3">
    <name type="scientific">Polaromonas aquatica</name>
    <dbReference type="NCBI Taxonomy" id="332657"/>
    <lineage>
        <taxon>Bacteria</taxon>
        <taxon>Pseudomonadati</taxon>
        <taxon>Pseudomonadota</taxon>
        <taxon>Betaproteobacteria</taxon>
        <taxon>Burkholderiales</taxon>
        <taxon>Comamonadaceae</taxon>
        <taxon>Polaromonas</taxon>
    </lineage>
</organism>
<evidence type="ECO:0008006" key="4">
    <source>
        <dbReference type="Google" id="ProtNLM"/>
    </source>
</evidence>
<name>A0ABW1TZG1_9BURK</name>
<keyword evidence="3" id="KW-1185">Reference proteome</keyword>
<gene>
    <name evidence="2" type="ORF">ACFQND_12885</name>
</gene>
<proteinExistence type="predicted"/>
<dbReference type="EMBL" id="JBHSRS010000068">
    <property type="protein sequence ID" value="MFC6282122.1"/>
    <property type="molecule type" value="Genomic_DNA"/>
</dbReference>
<keyword evidence="1" id="KW-0472">Membrane</keyword>
<accession>A0ABW1TZG1</accession>
<dbReference type="RefSeq" id="WP_371435606.1">
    <property type="nucleotide sequence ID" value="NZ_JBHSRS010000068.1"/>
</dbReference>
<keyword evidence="1" id="KW-1133">Transmembrane helix</keyword>
<evidence type="ECO:0000313" key="2">
    <source>
        <dbReference type="EMBL" id="MFC6282122.1"/>
    </source>
</evidence>
<feature type="transmembrane region" description="Helical" evidence="1">
    <location>
        <begin position="30"/>
        <end position="53"/>
    </location>
</feature>
<keyword evidence="1" id="KW-0812">Transmembrane</keyword>
<comment type="caution">
    <text evidence="2">The sequence shown here is derived from an EMBL/GenBank/DDBJ whole genome shotgun (WGS) entry which is preliminary data.</text>
</comment>
<dbReference type="Proteomes" id="UP001596270">
    <property type="component" value="Unassembled WGS sequence"/>
</dbReference>
<sequence>MTLLLDNTEFGSDKLLKSRDTDTLSAVRKYIVLFFIVFLPFQFAWGAAAGYCAHEKGDKVSHFGHHAHVHKVATQSDEAAVSFAGGCDPDCGYCHSGCAQPPPTILGNLPAANTSIYVPPETIQTRFRAPNLIDRPNWSLAV</sequence>
<evidence type="ECO:0000256" key="1">
    <source>
        <dbReference type="SAM" id="Phobius"/>
    </source>
</evidence>
<reference evidence="3" key="1">
    <citation type="journal article" date="2019" name="Int. J. Syst. Evol. Microbiol.">
        <title>The Global Catalogue of Microorganisms (GCM) 10K type strain sequencing project: providing services to taxonomists for standard genome sequencing and annotation.</title>
        <authorList>
            <consortium name="The Broad Institute Genomics Platform"/>
            <consortium name="The Broad Institute Genome Sequencing Center for Infectious Disease"/>
            <person name="Wu L."/>
            <person name="Ma J."/>
        </authorList>
    </citation>
    <scope>NUCLEOTIDE SEQUENCE [LARGE SCALE GENOMIC DNA]</scope>
    <source>
        <strain evidence="3">CCUG 39402</strain>
    </source>
</reference>
<evidence type="ECO:0000313" key="3">
    <source>
        <dbReference type="Proteomes" id="UP001596270"/>
    </source>
</evidence>
<protein>
    <recommendedName>
        <fullName evidence="4">Cobalt-zinc-cadmium resistance protein</fullName>
    </recommendedName>
</protein>